<comment type="caution">
    <text evidence="4">The sequence shown here is derived from an EMBL/GenBank/DDBJ whole genome shotgun (WGS) entry which is preliminary data.</text>
</comment>
<dbReference type="Gene3D" id="3.40.50.300">
    <property type="entry name" value="P-loop containing nucleotide triphosphate hydrolases"/>
    <property type="match status" value="1"/>
</dbReference>
<dbReference type="InterPro" id="IPR003439">
    <property type="entry name" value="ABC_transporter-like_ATP-bd"/>
</dbReference>
<evidence type="ECO:0000256" key="2">
    <source>
        <dbReference type="ARBA" id="ARBA00022840"/>
    </source>
</evidence>
<dbReference type="GO" id="GO:0005524">
    <property type="term" value="F:ATP binding"/>
    <property type="evidence" value="ECO:0007669"/>
    <property type="project" value="UniProtKB-KW"/>
</dbReference>
<dbReference type="InterPro" id="IPR050334">
    <property type="entry name" value="Molybdenum_import_ModC"/>
</dbReference>
<name>A0ABT1EYZ0_9PROT</name>
<accession>A0ABT1EYZ0</accession>
<keyword evidence="2 4" id="KW-0067">ATP-binding</keyword>
<dbReference type="InterPro" id="IPR027417">
    <property type="entry name" value="P-loop_NTPase"/>
</dbReference>
<dbReference type="InterPro" id="IPR017871">
    <property type="entry name" value="ABC_transporter-like_CS"/>
</dbReference>
<dbReference type="Proteomes" id="UP001523528">
    <property type="component" value="Unassembled WGS sequence"/>
</dbReference>
<dbReference type="SMART" id="SM00382">
    <property type="entry name" value="AAA"/>
    <property type="match status" value="1"/>
</dbReference>
<dbReference type="PANTHER" id="PTHR43514">
    <property type="entry name" value="ABC TRANSPORTER I FAMILY MEMBER 10"/>
    <property type="match status" value="1"/>
</dbReference>
<keyword evidence="5" id="KW-1185">Reference proteome</keyword>
<evidence type="ECO:0000256" key="1">
    <source>
        <dbReference type="ARBA" id="ARBA00022741"/>
    </source>
</evidence>
<organism evidence="4 5">
    <name type="scientific">Acetobacter lambici</name>
    <dbReference type="NCBI Taxonomy" id="1332824"/>
    <lineage>
        <taxon>Bacteria</taxon>
        <taxon>Pseudomonadati</taxon>
        <taxon>Pseudomonadota</taxon>
        <taxon>Alphaproteobacteria</taxon>
        <taxon>Acetobacterales</taxon>
        <taxon>Acetobacteraceae</taxon>
        <taxon>Acetobacter</taxon>
    </lineage>
</organism>
<dbReference type="SUPFAM" id="SSF52540">
    <property type="entry name" value="P-loop containing nucleoside triphosphate hydrolases"/>
    <property type="match status" value="1"/>
</dbReference>
<dbReference type="InterPro" id="IPR003593">
    <property type="entry name" value="AAA+_ATPase"/>
</dbReference>
<protein>
    <submittedName>
        <fullName evidence="4">ATP-binding cassette domain-containing protein</fullName>
    </submittedName>
</protein>
<keyword evidence="1" id="KW-0547">Nucleotide-binding</keyword>
<dbReference type="RefSeq" id="WP_165990903.1">
    <property type="nucleotide sequence ID" value="NZ_JAMYZY010000008.1"/>
</dbReference>
<evidence type="ECO:0000313" key="4">
    <source>
        <dbReference type="EMBL" id="MCP1258160.1"/>
    </source>
</evidence>
<proteinExistence type="predicted"/>
<evidence type="ECO:0000313" key="5">
    <source>
        <dbReference type="Proteomes" id="UP001523528"/>
    </source>
</evidence>
<dbReference type="PANTHER" id="PTHR43514:SF10">
    <property type="entry name" value="MOLYBDENUM IMPORT ATP-BINDING PROTEIN MODC 2"/>
    <property type="match status" value="1"/>
</dbReference>
<dbReference type="EMBL" id="JAMYZZ010000007">
    <property type="protein sequence ID" value="MCP1258160.1"/>
    <property type="molecule type" value="Genomic_DNA"/>
</dbReference>
<dbReference type="Pfam" id="PF00005">
    <property type="entry name" value="ABC_tran"/>
    <property type="match status" value="1"/>
</dbReference>
<dbReference type="PROSITE" id="PS50893">
    <property type="entry name" value="ABC_TRANSPORTER_2"/>
    <property type="match status" value="1"/>
</dbReference>
<sequence length="219" mass="24654">MMCAQPLPPALSIHFQGPIDQLDMNISFDIAAPGVTGLKGPSGCGKTSLLRGIAGLHHFPQGYCRLGHEVWQDITVFLPPWKRPIGYVPQDGGLFAHLSVKKNLLFGMRFIVHKERFLHEIVDALRLQPLLERKTHALSGGERQRVAIGRALLTQPKLLLMDEPLSALDLDIKTDIISYIKEFLEKYKIPTLYVSHDAEELRMVATQLLDWRSIQKNST</sequence>
<feature type="domain" description="ABC transporter" evidence="3">
    <location>
        <begin position="8"/>
        <end position="216"/>
    </location>
</feature>
<evidence type="ECO:0000259" key="3">
    <source>
        <dbReference type="PROSITE" id="PS50893"/>
    </source>
</evidence>
<dbReference type="PROSITE" id="PS00211">
    <property type="entry name" value="ABC_TRANSPORTER_1"/>
    <property type="match status" value="1"/>
</dbReference>
<reference evidence="4 5" key="1">
    <citation type="submission" date="2022-06" db="EMBL/GenBank/DDBJ databases">
        <title>Acetobacer genomes from food samples.</title>
        <authorList>
            <person name="Sombolestani A."/>
        </authorList>
    </citation>
    <scope>NUCLEOTIDE SEQUENCE [LARGE SCALE GENOMIC DNA]</scope>
    <source>
        <strain evidence="4 5">R-83285</strain>
    </source>
</reference>
<gene>
    <name evidence="4" type="ORF">NKW50_06095</name>
</gene>